<gene>
    <name evidence="1" type="ORF">An14g04460</name>
</gene>
<proteinExistence type="predicted"/>
<dbReference type="KEGG" id="ang:An14g04460"/>
<organism evidence="1">
    <name type="scientific">Aspergillus niger</name>
    <dbReference type="NCBI Taxonomy" id="5061"/>
    <lineage>
        <taxon>Eukaryota</taxon>
        <taxon>Fungi</taxon>
        <taxon>Dikarya</taxon>
        <taxon>Ascomycota</taxon>
        <taxon>Pezizomycotina</taxon>
        <taxon>Eurotiomycetes</taxon>
        <taxon>Eurotiomycetidae</taxon>
        <taxon>Eurotiales</taxon>
        <taxon>Aspergillaceae</taxon>
        <taxon>Aspergillus</taxon>
        <taxon>Aspergillus subgen. Circumdati</taxon>
    </lineage>
</organism>
<dbReference type="GeneID" id="84592995"/>
<accession>A0AAJ8BR27</accession>
<evidence type="ECO:0000313" key="1">
    <source>
        <dbReference type="RefSeq" id="XP_059602305.1"/>
    </source>
</evidence>
<reference evidence="1" key="1">
    <citation type="submission" date="2025-02" db="EMBL/GenBank/DDBJ databases">
        <authorList>
            <consortium name="NCBI Genome Project"/>
        </authorList>
    </citation>
    <scope>NUCLEOTIDE SEQUENCE</scope>
</reference>
<dbReference type="VEuPathDB" id="FungiDB:An14g04460"/>
<name>A0AAJ8BR27_ASPNG</name>
<reference evidence="1" key="2">
    <citation type="submission" date="2025-08" db="UniProtKB">
        <authorList>
            <consortium name="RefSeq"/>
        </authorList>
    </citation>
    <scope>IDENTIFICATION</scope>
</reference>
<dbReference type="RefSeq" id="XP_059602305.1">
    <property type="nucleotide sequence ID" value="XM_059744235.1"/>
</dbReference>
<dbReference type="AlphaFoldDB" id="A0AAJ8BR27"/>
<protein>
    <submittedName>
        <fullName evidence="1">Uncharacterized protein</fullName>
    </submittedName>
</protein>
<sequence>MAEGQVPDWAISEAAAYENWTQVGPSGSALMAGPWIFLQYASSGIQGQ</sequence>